<feature type="region of interest" description="Disordered" evidence="5">
    <location>
        <begin position="340"/>
        <end position="377"/>
    </location>
</feature>
<feature type="transmembrane region" description="Helical" evidence="6">
    <location>
        <begin position="229"/>
        <end position="246"/>
    </location>
</feature>
<keyword evidence="8" id="KW-1185">Reference proteome</keyword>
<evidence type="ECO:0008006" key="9">
    <source>
        <dbReference type="Google" id="ProtNLM"/>
    </source>
</evidence>
<feature type="compositionally biased region" description="Basic and acidic residues" evidence="5">
    <location>
        <begin position="346"/>
        <end position="356"/>
    </location>
</feature>
<feature type="transmembrane region" description="Helical" evidence="6">
    <location>
        <begin position="199"/>
        <end position="217"/>
    </location>
</feature>
<accession>A0ABN3TW43</accession>
<dbReference type="PANTHER" id="PTHR43077">
    <property type="entry name" value="TRANSPORT PERMEASE YVFS-RELATED"/>
    <property type="match status" value="1"/>
</dbReference>
<keyword evidence="4 6" id="KW-0472">Membrane</keyword>
<dbReference type="Proteomes" id="UP001501842">
    <property type="component" value="Unassembled WGS sequence"/>
</dbReference>
<evidence type="ECO:0000256" key="2">
    <source>
        <dbReference type="ARBA" id="ARBA00022692"/>
    </source>
</evidence>
<reference evidence="7 8" key="1">
    <citation type="journal article" date="2019" name="Int. J. Syst. Evol. Microbiol.">
        <title>The Global Catalogue of Microorganisms (GCM) 10K type strain sequencing project: providing services to taxonomists for standard genome sequencing and annotation.</title>
        <authorList>
            <consortium name="The Broad Institute Genomics Platform"/>
            <consortium name="The Broad Institute Genome Sequencing Center for Infectious Disease"/>
            <person name="Wu L."/>
            <person name="Ma J."/>
        </authorList>
    </citation>
    <scope>NUCLEOTIDE SEQUENCE [LARGE SCALE GENOMIC DNA]</scope>
    <source>
        <strain evidence="7 8">JCM 8201</strain>
    </source>
</reference>
<keyword evidence="2 6" id="KW-0812">Transmembrane</keyword>
<evidence type="ECO:0000256" key="5">
    <source>
        <dbReference type="SAM" id="MobiDB-lite"/>
    </source>
</evidence>
<evidence type="ECO:0000256" key="6">
    <source>
        <dbReference type="SAM" id="Phobius"/>
    </source>
</evidence>
<dbReference type="RefSeq" id="WP_344448682.1">
    <property type="nucleotide sequence ID" value="NZ_BAAATZ010000003.1"/>
</dbReference>
<organism evidence="7 8">
    <name type="scientific">Actinocorallia aurantiaca</name>
    <dbReference type="NCBI Taxonomy" id="46204"/>
    <lineage>
        <taxon>Bacteria</taxon>
        <taxon>Bacillati</taxon>
        <taxon>Actinomycetota</taxon>
        <taxon>Actinomycetes</taxon>
        <taxon>Streptosporangiales</taxon>
        <taxon>Thermomonosporaceae</taxon>
        <taxon>Actinocorallia</taxon>
    </lineage>
</organism>
<comment type="subcellular location">
    <subcellularLocation>
        <location evidence="1">Membrane</location>
        <topology evidence="1">Multi-pass membrane protein</topology>
    </subcellularLocation>
</comment>
<evidence type="ECO:0000256" key="1">
    <source>
        <dbReference type="ARBA" id="ARBA00004141"/>
    </source>
</evidence>
<feature type="transmembrane region" description="Helical" evidence="6">
    <location>
        <begin position="314"/>
        <end position="335"/>
    </location>
</feature>
<evidence type="ECO:0000313" key="8">
    <source>
        <dbReference type="Proteomes" id="UP001501842"/>
    </source>
</evidence>
<comment type="caution">
    <text evidence="7">The sequence shown here is derived from an EMBL/GenBank/DDBJ whole genome shotgun (WGS) entry which is preliminary data.</text>
</comment>
<keyword evidence="3 6" id="KW-1133">Transmembrane helix</keyword>
<dbReference type="PANTHER" id="PTHR43077:SF10">
    <property type="entry name" value="TRANSPORT PERMEASE PROTEIN"/>
    <property type="match status" value="1"/>
</dbReference>
<gene>
    <name evidence="7" type="ORF">GCM10010439_07340</name>
</gene>
<evidence type="ECO:0000256" key="3">
    <source>
        <dbReference type="ARBA" id="ARBA00022989"/>
    </source>
</evidence>
<evidence type="ECO:0000313" key="7">
    <source>
        <dbReference type="EMBL" id="GAA2720132.1"/>
    </source>
</evidence>
<dbReference type="EMBL" id="BAAATZ010000003">
    <property type="protein sequence ID" value="GAA2720132.1"/>
    <property type="molecule type" value="Genomic_DNA"/>
</dbReference>
<feature type="transmembrane region" description="Helical" evidence="6">
    <location>
        <begin position="26"/>
        <end position="50"/>
    </location>
</feature>
<feature type="transmembrane region" description="Helical" evidence="6">
    <location>
        <begin position="166"/>
        <end position="187"/>
    </location>
</feature>
<name>A0ABN3TW43_9ACTN</name>
<sequence length="377" mass="39293">MQATDTVSTQGERKAGPEGERQVPKAVMYVFVGLIPFLLVMMLVSVYTAAMHQPTPRDLPVAVIGTGQQAVGLAGRLNAAEGSPVEVRTVGSTSEARSLLMDREIGAAFKLPSAPGGPALLYTAQTAGMGQASMAQAIFNGIAAQQNIPVEHHEIAPLPPEDGMGVSAMMIVTGWILAGYMIVTMVTQGFPALFTLRRMPVYLGAWAALMSFLVWLIADPIIGAVGGHAWEMLALGWATIFSVGLAQSFIARLVGGLGSIVGVFVLMYLGVPASNLGMPVKAMPGFFEWLHGVLPTPAAGEALRAVLYFGGDGVSGNLLVLALWGSVSVAGSVALDSARNRRKPEHHLSDDEKSSADESSESSEDSGAIAPAVPVTA</sequence>
<evidence type="ECO:0000256" key="4">
    <source>
        <dbReference type="ARBA" id="ARBA00023136"/>
    </source>
</evidence>
<feature type="transmembrane region" description="Helical" evidence="6">
    <location>
        <begin position="253"/>
        <end position="271"/>
    </location>
</feature>
<protein>
    <recommendedName>
        <fullName evidence="9">ABC transporter permease</fullName>
    </recommendedName>
</protein>
<proteinExistence type="predicted"/>
<dbReference type="InterPro" id="IPR051328">
    <property type="entry name" value="T7SS_ABC-Transporter"/>
</dbReference>